<dbReference type="Proteomes" id="UP000182373">
    <property type="component" value="Chromosome"/>
</dbReference>
<evidence type="ECO:0000313" key="3">
    <source>
        <dbReference type="Proteomes" id="UP000182373"/>
    </source>
</evidence>
<organism evidence="2 3">
    <name type="scientific">Granulibacter bethesdensis</name>
    <dbReference type="NCBI Taxonomy" id="364410"/>
    <lineage>
        <taxon>Bacteria</taxon>
        <taxon>Pseudomonadati</taxon>
        <taxon>Pseudomonadota</taxon>
        <taxon>Alphaproteobacteria</taxon>
        <taxon>Acetobacterales</taxon>
        <taxon>Acetobacteraceae</taxon>
        <taxon>Granulibacter</taxon>
    </lineage>
</organism>
<dbReference type="AlphaFoldDB" id="A0AAC9P8Q0"/>
<feature type="signal peptide" evidence="1">
    <location>
        <begin position="1"/>
        <end position="30"/>
    </location>
</feature>
<name>A0AAC9P8Q0_9PROT</name>
<evidence type="ECO:0000313" key="2">
    <source>
        <dbReference type="EMBL" id="APH54425.1"/>
    </source>
</evidence>
<gene>
    <name evidence="2" type="ORF">GbCGDNIH9_1144</name>
</gene>
<proteinExistence type="predicted"/>
<protein>
    <submittedName>
        <fullName evidence="2">Secreted protein</fullName>
    </submittedName>
</protein>
<accession>A0AAC9P8Q0</accession>
<sequence length="87" mass="9226">MNQVMNIQRFAAICAIAGAAMIGMPAVSHAAGASAMSRSGYQTRTNIHSVSLAVAGMYRQGGCQEKEMWGPSKRPEMEKVCTGSFAQ</sequence>
<feature type="chain" id="PRO_5042159151" evidence="1">
    <location>
        <begin position="31"/>
        <end position="87"/>
    </location>
</feature>
<keyword evidence="1" id="KW-0732">Signal</keyword>
<evidence type="ECO:0000256" key="1">
    <source>
        <dbReference type="SAM" id="SignalP"/>
    </source>
</evidence>
<reference evidence="3" key="1">
    <citation type="submission" date="2016-11" db="EMBL/GenBank/DDBJ databases">
        <title>Comparative genomic and phenotypic analysis of Granulibacter bethesdensis clinical isolates from patients with chronic granulomatous disease.</title>
        <authorList>
            <person name="Zarember K.A."/>
            <person name="Porcella S.F."/>
            <person name="Chu J."/>
            <person name="Ding L."/>
            <person name="Dahlstrom E."/>
            <person name="Barbian K."/>
            <person name="Martens C."/>
            <person name="Sykora L."/>
            <person name="Kramer S."/>
            <person name="Pettinato A.M."/>
            <person name="Hong H."/>
            <person name="Wald G."/>
            <person name="Berg L.J."/>
            <person name="Rogge L.S."/>
            <person name="Greenberg D.E."/>
            <person name="Falcone E.L."/>
            <person name="Neves J.F."/>
            <person name="Simoes M.J."/>
            <person name="Casal M."/>
            <person name="Rodriguez-Lopez F.C."/>
            <person name="Zelazny A."/>
            <person name="Gallin J.I."/>
            <person name="Holland S.M."/>
        </authorList>
    </citation>
    <scope>NUCLEOTIDE SEQUENCE [LARGE SCALE GENOMIC DNA]</scope>
    <source>
        <strain evidence="3">NIH9.1</strain>
    </source>
</reference>
<dbReference type="EMBL" id="CP018191">
    <property type="protein sequence ID" value="APH54425.1"/>
    <property type="molecule type" value="Genomic_DNA"/>
</dbReference>